<organism evidence="6 7">
    <name type="scientific">Aplosporella prunicola CBS 121167</name>
    <dbReference type="NCBI Taxonomy" id="1176127"/>
    <lineage>
        <taxon>Eukaryota</taxon>
        <taxon>Fungi</taxon>
        <taxon>Dikarya</taxon>
        <taxon>Ascomycota</taxon>
        <taxon>Pezizomycotina</taxon>
        <taxon>Dothideomycetes</taxon>
        <taxon>Dothideomycetes incertae sedis</taxon>
        <taxon>Botryosphaeriales</taxon>
        <taxon>Aplosporellaceae</taxon>
        <taxon>Aplosporella</taxon>
    </lineage>
</organism>
<dbReference type="AlphaFoldDB" id="A0A6A6BXE3"/>
<dbReference type="GO" id="GO:0005975">
    <property type="term" value="P:carbohydrate metabolic process"/>
    <property type="evidence" value="ECO:0007669"/>
    <property type="project" value="InterPro"/>
</dbReference>
<dbReference type="Gene3D" id="2.115.10.20">
    <property type="entry name" value="Glycosyl hydrolase domain, family 43"/>
    <property type="match status" value="1"/>
</dbReference>
<dbReference type="GO" id="GO:0004553">
    <property type="term" value="F:hydrolase activity, hydrolyzing O-glycosyl compounds"/>
    <property type="evidence" value="ECO:0007669"/>
    <property type="project" value="InterPro"/>
</dbReference>
<dbReference type="InterPro" id="IPR006710">
    <property type="entry name" value="Glyco_hydro_43"/>
</dbReference>
<comment type="similarity">
    <text evidence="1 5">Belongs to the glycosyl hydrolase 43 family.</text>
</comment>
<dbReference type="SUPFAM" id="SSF75005">
    <property type="entry name" value="Arabinanase/levansucrase/invertase"/>
    <property type="match status" value="1"/>
</dbReference>
<evidence type="ECO:0000256" key="4">
    <source>
        <dbReference type="ARBA" id="ARBA00023295"/>
    </source>
</evidence>
<dbReference type="PANTHER" id="PTHR43817">
    <property type="entry name" value="GLYCOSYL HYDROLASE"/>
    <property type="match status" value="1"/>
</dbReference>
<sequence length="317" mass="35971">MTYTTNNDITLLRSSGLTDWDNAEKKVIFTPPAGQNYSTDLWAPELHEFDGQWYVIFTADPNGDSPPPEVDMYCEWSCPAVHHRMYVLEGTGSADPWGASYAYKAQLNTYDQFAIDGTYFRHSTGLYHIYSCWQRVYDGWPANLCIAKLADPWTVESNLTERQVISVPNNPWEKTPYGRPFNDRLSSNEAPQQLTNPTTGQEFVIYSAARSDNRNYCLGQLELVGDDPMNPQDWRKRNDGCVFYQNAREQAYGVGHASFVKSPDGSEDWIVYHGMRNPVTGWAARTIRAQKFEWNEADGSPIFPRPGYGPYAVPAGQ</sequence>
<dbReference type="EMBL" id="ML995474">
    <property type="protein sequence ID" value="KAF2147401.1"/>
    <property type="molecule type" value="Genomic_DNA"/>
</dbReference>
<reference evidence="6" key="1">
    <citation type="journal article" date="2020" name="Stud. Mycol.">
        <title>101 Dothideomycetes genomes: a test case for predicting lifestyles and emergence of pathogens.</title>
        <authorList>
            <person name="Haridas S."/>
            <person name="Albert R."/>
            <person name="Binder M."/>
            <person name="Bloem J."/>
            <person name="Labutti K."/>
            <person name="Salamov A."/>
            <person name="Andreopoulos B."/>
            <person name="Baker S."/>
            <person name="Barry K."/>
            <person name="Bills G."/>
            <person name="Bluhm B."/>
            <person name="Cannon C."/>
            <person name="Castanera R."/>
            <person name="Culley D."/>
            <person name="Daum C."/>
            <person name="Ezra D."/>
            <person name="Gonzalez J."/>
            <person name="Henrissat B."/>
            <person name="Kuo A."/>
            <person name="Liang C."/>
            <person name="Lipzen A."/>
            <person name="Lutzoni F."/>
            <person name="Magnuson J."/>
            <person name="Mondo S."/>
            <person name="Nolan M."/>
            <person name="Ohm R."/>
            <person name="Pangilinan J."/>
            <person name="Park H.-J."/>
            <person name="Ramirez L."/>
            <person name="Alfaro M."/>
            <person name="Sun H."/>
            <person name="Tritt A."/>
            <person name="Yoshinaga Y."/>
            <person name="Zwiers L.-H."/>
            <person name="Turgeon B."/>
            <person name="Goodwin S."/>
            <person name="Spatafora J."/>
            <person name="Crous P."/>
            <person name="Grigoriev I."/>
        </authorList>
    </citation>
    <scope>NUCLEOTIDE SEQUENCE</scope>
    <source>
        <strain evidence="6">CBS 121167</strain>
    </source>
</reference>
<accession>A0A6A6BXE3</accession>
<protein>
    <submittedName>
        <fullName evidence="6">Glycoside hydrolase family 43 protein</fullName>
    </submittedName>
</protein>
<evidence type="ECO:0000313" key="6">
    <source>
        <dbReference type="EMBL" id="KAF2147401.1"/>
    </source>
</evidence>
<keyword evidence="4 5" id="KW-0326">Glycosidase</keyword>
<dbReference type="PANTHER" id="PTHR43817:SF1">
    <property type="entry name" value="HYDROLASE, FAMILY 43, PUTATIVE (AFU_ORTHOLOGUE AFUA_3G01660)-RELATED"/>
    <property type="match status" value="1"/>
</dbReference>
<keyword evidence="3 5" id="KW-0378">Hydrolase</keyword>
<dbReference type="CDD" id="cd18820">
    <property type="entry name" value="GH43_LbAraf43-like"/>
    <property type="match status" value="1"/>
</dbReference>
<evidence type="ECO:0000256" key="3">
    <source>
        <dbReference type="ARBA" id="ARBA00022801"/>
    </source>
</evidence>
<dbReference type="OrthoDB" id="272289at2759"/>
<dbReference type="Proteomes" id="UP000799438">
    <property type="component" value="Unassembled WGS sequence"/>
</dbReference>
<dbReference type="GeneID" id="54304542"/>
<evidence type="ECO:0000256" key="1">
    <source>
        <dbReference type="ARBA" id="ARBA00009865"/>
    </source>
</evidence>
<evidence type="ECO:0000256" key="2">
    <source>
        <dbReference type="ARBA" id="ARBA00022729"/>
    </source>
</evidence>
<dbReference type="RefSeq" id="XP_033403109.1">
    <property type="nucleotide sequence ID" value="XM_033547035.1"/>
</dbReference>
<keyword evidence="7" id="KW-1185">Reference proteome</keyword>
<dbReference type="InterPro" id="IPR023296">
    <property type="entry name" value="Glyco_hydro_beta-prop_sf"/>
</dbReference>
<dbReference type="Pfam" id="PF04616">
    <property type="entry name" value="Glyco_hydro_43"/>
    <property type="match status" value="1"/>
</dbReference>
<evidence type="ECO:0000256" key="5">
    <source>
        <dbReference type="RuleBase" id="RU361187"/>
    </source>
</evidence>
<name>A0A6A6BXE3_9PEZI</name>
<gene>
    <name evidence="6" type="ORF">K452DRAFT_6911</name>
</gene>
<evidence type="ECO:0000313" key="7">
    <source>
        <dbReference type="Proteomes" id="UP000799438"/>
    </source>
</evidence>
<keyword evidence="2" id="KW-0732">Signal</keyword>
<proteinExistence type="inferred from homology"/>